<reference evidence="1 2" key="1">
    <citation type="journal article" date="2019" name="bioRxiv">
        <title>Bacteria contribute to plant secondary compound degradation in a generalist herbivore system.</title>
        <authorList>
            <person name="Francoeur C.B."/>
            <person name="Khadempour L."/>
            <person name="Moreira-Soto R.D."/>
            <person name="Gotting K."/>
            <person name="Book A.J."/>
            <person name="Pinto-Tomas A.A."/>
            <person name="Keefover-Ring K."/>
            <person name="Currie C.R."/>
        </authorList>
    </citation>
    <scope>NUCLEOTIDE SEQUENCE [LARGE SCALE GENOMIC DNA]</scope>
    <source>
        <strain evidence="1 2">Acro-805</strain>
    </source>
</reference>
<keyword evidence="2" id="KW-1185">Reference proteome</keyword>
<accession>A0ABX0QS98</accession>
<organism evidence="1 2">
    <name type="scientific">Candidatus Pantoea formicae</name>
    <dbReference type="NCBI Taxonomy" id="2608355"/>
    <lineage>
        <taxon>Bacteria</taxon>
        <taxon>Pseudomonadati</taxon>
        <taxon>Pseudomonadota</taxon>
        <taxon>Gammaproteobacteria</taxon>
        <taxon>Enterobacterales</taxon>
        <taxon>Erwiniaceae</taxon>
        <taxon>Pantoea</taxon>
    </lineage>
</organism>
<sequence>MKADSARGLRQKGALLGNFWCSRTKNLIKYSTPELCLASCTEFGCFTLTIACCFAKTLPEAENI</sequence>
<name>A0ABX0QS98_9GAMM</name>
<gene>
    <name evidence="1" type="ORF">F3J38_06095</name>
</gene>
<dbReference type="Proteomes" id="UP000780690">
    <property type="component" value="Unassembled WGS sequence"/>
</dbReference>
<evidence type="ECO:0000313" key="1">
    <source>
        <dbReference type="EMBL" id="NIE99648.1"/>
    </source>
</evidence>
<protein>
    <submittedName>
        <fullName evidence="1">Uncharacterized protein</fullName>
    </submittedName>
</protein>
<evidence type="ECO:0000313" key="2">
    <source>
        <dbReference type="Proteomes" id="UP000780690"/>
    </source>
</evidence>
<comment type="caution">
    <text evidence="1">The sequence shown here is derived from an EMBL/GenBank/DDBJ whole genome shotgun (WGS) entry which is preliminary data.</text>
</comment>
<dbReference type="EMBL" id="VWXD01000002">
    <property type="protein sequence ID" value="NIE99648.1"/>
    <property type="molecule type" value="Genomic_DNA"/>
</dbReference>
<proteinExistence type="predicted"/>